<evidence type="ECO:0000313" key="1">
    <source>
        <dbReference type="EMBL" id="MBD8528199.1"/>
    </source>
</evidence>
<protein>
    <submittedName>
        <fullName evidence="1">Toxin-antitoxin system, antitoxin component, Xre family protein</fullName>
    </submittedName>
</protein>
<organism evidence="1 2">
    <name type="scientific">Pseudomarimonas arenosa</name>
    <dbReference type="NCBI Taxonomy" id="2774145"/>
    <lineage>
        <taxon>Bacteria</taxon>
        <taxon>Pseudomonadati</taxon>
        <taxon>Pseudomonadota</taxon>
        <taxon>Gammaproteobacteria</taxon>
        <taxon>Lysobacterales</taxon>
        <taxon>Lysobacteraceae</taxon>
        <taxon>Pseudomarimonas</taxon>
    </lineage>
</organism>
<dbReference type="EMBL" id="JACYTR010000094">
    <property type="protein sequence ID" value="MBD8528199.1"/>
    <property type="molecule type" value="Genomic_DNA"/>
</dbReference>
<gene>
    <name evidence="1" type="ORF">IFO71_20825</name>
</gene>
<dbReference type="Proteomes" id="UP000613768">
    <property type="component" value="Unassembled WGS sequence"/>
</dbReference>
<keyword evidence="2" id="KW-1185">Reference proteome</keyword>
<name>A0AAW3ZRW5_9GAMM</name>
<reference evidence="1 2" key="1">
    <citation type="submission" date="2020-09" db="EMBL/GenBank/DDBJ databases">
        <title>Pseudoxanthomonas sp. CAU 1598 isolated from sand of Yaerae Beach.</title>
        <authorList>
            <person name="Kim W."/>
        </authorList>
    </citation>
    <scope>NUCLEOTIDE SEQUENCE [LARGE SCALE GENOMIC DNA]</scope>
    <source>
        <strain evidence="1 2">CAU 1598</strain>
    </source>
</reference>
<comment type="caution">
    <text evidence="1">The sequence shown here is derived from an EMBL/GenBank/DDBJ whole genome shotgun (WGS) entry which is preliminary data.</text>
</comment>
<dbReference type="RefSeq" id="WP_192031616.1">
    <property type="nucleotide sequence ID" value="NZ_JACYTR010000094.1"/>
</dbReference>
<sequence length="66" mass="7452">MSTAIDHLAEKLAQLPPERIAEVVDFVDFIAEREHERTLVRAAQTASETSLARLWNNDVDAAYDQL</sequence>
<dbReference type="AlphaFoldDB" id="A0AAW3ZRW5"/>
<proteinExistence type="predicted"/>
<evidence type="ECO:0000313" key="2">
    <source>
        <dbReference type="Proteomes" id="UP000613768"/>
    </source>
</evidence>
<accession>A0AAW3ZRW5</accession>